<accession>A0A1M6CRT8</accession>
<evidence type="ECO:0000256" key="6">
    <source>
        <dbReference type="ARBA" id="ARBA00023139"/>
    </source>
</evidence>
<dbReference type="RefSeq" id="WP_083553610.1">
    <property type="nucleotide sequence ID" value="NZ_FQXU01000017.1"/>
</dbReference>
<sequence>MAMKINKKIYILLLFIFISTNLSSCWNYREINDMSIVSGVAIDKGGADGKYEVTVELIDIQQGKDINMHSKYITLSGNTMFEISRNMIALIGKKLYWSHSKSIIISEDIARDGISGILDWYSRDAETRTDAYILVSKENTAKEILKSKPITENYTSFELSKLLKNEKTLSNVPVVDLWGILDTFAQDGLSTWLPTVKINKNNDDNILQVDGSAIFSKDKLIGCIDENSTKSILFAKDKVKGGLLVLDKESESPITFEIFKNKTTIKPSIENGNLQFNIYTDTIVSLDEIQSDYEFYTEEGKSELENELSDMLQKSIYSSIKRIQSEYGADILGFGAKLYENNPATWNDVKDDWDKTFKTLTISVNSKVNIKNSAVTSKPIKVGD</sequence>
<dbReference type="Pfam" id="PF25198">
    <property type="entry name" value="Spore_GerAC_N"/>
    <property type="match status" value="1"/>
</dbReference>
<keyword evidence="6" id="KW-0564">Palmitate</keyword>
<dbReference type="EMBL" id="FQXU01000017">
    <property type="protein sequence ID" value="SHI63737.1"/>
    <property type="molecule type" value="Genomic_DNA"/>
</dbReference>
<dbReference type="Pfam" id="PF05504">
    <property type="entry name" value="Spore_GerAC"/>
    <property type="match status" value="1"/>
</dbReference>
<evidence type="ECO:0000256" key="5">
    <source>
        <dbReference type="ARBA" id="ARBA00023136"/>
    </source>
</evidence>
<protein>
    <submittedName>
        <fullName evidence="10">Spore germination protein KC</fullName>
    </submittedName>
</protein>
<reference evidence="10 11" key="1">
    <citation type="submission" date="2016-11" db="EMBL/GenBank/DDBJ databases">
        <authorList>
            <person name="Jaros S."/>
            <person name="Januszkiewicz K."/>
            <person name="Wedrychowicz H."/>
        </authorList>
    </citation>
    <scope>NUCLEOTIDE SEQUENCE [LARGE SCALE GENOMIC DNA]</scope>
    <source>
        <strain evidence="10 11">DSM 6191</strain>
    </source>
</reference>
<keyword evidence="4" id="KW-0732">Signal</keyword>
<evidence type="ECO:0000313" key="10">
    <source>
        <dbReference type="EMBL" id="SHI63737.1"/>
    </source>
</evidence>
<feature type="domain" description="Spore germination GerAC-like C-terminal" evidence="8">
    <location>
        <begin position="210"/>
        <end position="373"/>
    </location>
</feature>
<evidence type="ECO:0000259" key="9">
    <source>
        <dbReference type="Pfam" id="PF25198"/>
    </source>
</evidence>
<dbReference type="InterPro" id="IPR046953">
    <property type="entry name" value="Spore_GerAC-like_C"/>
</dbReference>
<dbReference type="PANTHER" id="PTHR35789:SF1">
    <property type="entry name" value="SPORE GERMINATION PROTEIN B3"/>
    <property type="match status" value="1"/>
</dbReference>
<name>A0A1M6CRT8_9CLOT</name>
<dbReference type="GO" id="GO:0009847">
    <property type="term" value="P:spore germination"/>
    <property type="evidence" value="ECO:0007669"/>
    <property type="project" value="InterPro"/>
</dbReference>
<keyword evidence="7" id="KW-0449">Lipoprotein</keyword>
<organism evidence="10 11">
    <name type="scientific">Clostridium intestinale DSM 6191</name>
    <dbReference type="NCBI Taxonomy" id="1121320"/>
    <lineage>
        <taxon>Bacteria</taxon>
        <taxon>Bacillati</taxon>
        <taxon>Bacillota</taxon>
        <taxon>Clostridia</taxon>
        <taxon>Eubacteriales</taxon>
        <taxon>Clostridiaceae</taxon>
        <taxon>Clostridium</taxon>
    </lineage>
</organism>
<dbReference type="AlphaFoldDB" id="A0A1M6CRT8"/>
<comment type="similarity">
    <text evidence="2">Belongs to the GerABKC lipoprotein family.</text>
</comment>
<evidence type="ECO:0000256" key="4">
    <source>
        <dbReference type="ARBA" id="ARBA00022729"/>
    </source>
</evidence>
<dbReference type="Gene3D" id="3.30.300.210">
    <property type="entry name" value="Nutrient germinant receptor protein C, domain 3"/>
    <property type="match status" value="1"/>
</dbReference>
<evidence type="ECO:0000256" key="1">
    <source>
        <dbReference type="ARBA" id="ARBA00004635"/>
    </source>
</evidence>
<dbReference type="NCBIfam" id="TIGR02887">
    <property type="entry name" value="spore_ger_x_C"/>
    <property type="match status" value="1"/>
</dbReference>
<dbReference type="PANTHER" id="PTHR35789">
    <property type="entry name" value="SPORE GERMINATION PROTEIN B3"/>
    <property type="match status" value="1"/>
</dbReference>
<dbReference type="Proteomes" id="UP000184241">
    <property type="component" value="Unassembled WGS sequence"/>
</dbReference>
<dbReference type="InterPro" id="IPR038501">
    <property type="entry name" value="Spore_GerAC_C_sf"/>
</dbReference>
<evidence type="ECO:0000256" key="2">
    <source>
        <dbReference type="ARBA" id="ARBA00007886"/>
    </source>
</evidence>
<gene>
    <name evidence="10" type="ORF">SAMN02745941_04103</name>
</gene>
<evidence type="ECO:0000313" key="11">
    <source>
        <dbReference type="Proteomes" id="UP000184241"/>
    </source>
</evidence>
<evidence type="ECO:0000256" key="3">
    <source>
        <dbReference type="ARBA" id="ARBA00022544"/>
    </source>
</evidence>
<evidence type="ECO:0000259" key="8">
    <source>
        <dbReference type="Pfam" id="PF05504"/>
    </source>
</evidence>
<comment type="subcellular location">
    <subcellularLocation>
        <location evidence="1">Membrane</location>
        <topology evidence="1">Lipid-anchor</topology>
    </subcellularLocation>
</comment>
<dbReference type="InterPro" id="IPR008844">
    <property type="entry name" value="Spore_GerAC-like"/>
</dbReference>
<dbReference type="GO" id="GO:0016020">
    <property type="term" value="C:membrane"/>
    <property type="evidence" value="ECO:0007669"/>
    <property type="project" value="UniProtKB-SubCell"/>
</dbReference>
<proteinExistence type="inferred from homology"/>
<evidence type="ECO:0000256" key="7">
    <source>
        <dbReference type="ARBA" id="ARBA00023288"/>
    </source>
</evidence>
<keyword evidence="5" id="KW-0472">Membrane</keyword>
<feature type="domain" description="Spore germination protein N-terminal" evidence="9">
    <location>
        <begin position="27"/>
        <end position="198"/>
    </location>
</feature>
<keyword evidence="3" id="KW-0309">Germination</keyword>
<dbReference type="InterPro" id="IPR057336">
    <property type="entry name" value="GerAC_N"/>
</dbReference>